<dbReference type="InterPro" id="IPR041698">
    <property type="entry name" value="Methyltransf_25"/>
</dbReference>
<dbReference type="GO" id="GO:0032259">
    <property type="term" value="P:methylation"/>
    <property type="evidence" value="ECO:0007669"/>
    <property type="project" value="UniProtKB-KW"/>
</dbReference>
<dbReference type="PIRSF" id="PIRSF034653">
    <property type="entry name" value="Mtase_yjhp_prd"/>
    <property type="match status" value="1"/>
</dbReference>
<dbReference type="AlphaFoldDB" id="A0A7W8HM78"/>
<keyword evidence="2" id="KW-0489">Methyltransferase</keyword>
<keyword evidence="2" id="KW-0808">Transferase</keyword>
<dbReference type="PANTHER" id="PTHR43464:SF3">
    <property type="entry name" value="SAM-DEPENDENT METHYLTRANSFERASE"/>
    <property type="match status" value="1"/>
</dbReference>
<reference evidence="2 3" key="1">
    <citation type="submission" date="2020-08" db="EMBL/GenBank/DDBJ databases">
        <title>Genomic Encyclopedia of Type Strains, Phase IV (KMG-IV): sequencing the most valuable type-strain genomes for metagenomic binning, comparative biology and taxonomic classification.</title>
        <authorList>
            <person name="Goeker M."/>
        </authorList>
    </citation>
    <scope>NUCLEOTIDE SEQUENCE [LARGE SCALE GENOMIC DNA]</scope>
    <source>
        <strain evidence="2 3">DSM 29781</strain>
    </source>
</reference>
<dbReference type="Pfam" id="PF13649">
    <property type="entry name" value="Methyltransf_25"/>
    <property type="match status" value="1"/>
</dbReference>
<dbReference type="CDD" id="cd02440">
    <property type="entry name" value="AdoMet_MTases"/>
    <property type="match status" value="1"/>
</dbReference>
<dbReference type="InterPro" id="IPR017031">
    <property type="entry name" value="Pre_MeTrfase_YjhP"/>
</dbReference>
<evidence type="ECO:0000259" key="1">
    <source>
        <dbReference type="Pfam" id="PF13649"/>
    </source>
</evidence>
<comment type="caution">
    <text evidence="2">The sequence shown here is derived from an EMBL/GenBank/DDBJ whole genome shotgun (WGS) entry which is preliminary data.</text>
</comment>
<dbReference type="GO" id="GO:0008168">
    <property type="term" value="F:methyltransferase activity"/>
    <property type="evidence" value="ECO:0007669"/>
    <property type="project" value="UniProtKB-KW"/>
</dbReference>
<organism evidence="2 3">
    <name type="scientific">Quisquiliibacterium transsilvanicum</name>
    <dbReference type="NCBI Taxonomy" id="1549638"/>
    <lineage>
        <taxon>Bacteria</taxon>
        <taxon>Pseudomonadati</taxon>
        <taxon>Pseudomonadota</taxon>
        <taxon>Betaproteobacteria</taxon>
        <taxon>Burkholderiales</taxon>
        <taxon>Burkholderiaceae</taxon>
        <taxon>Quisquiliibacterium</taxon>
    </lineage>
</organism>
<dbReference type="Gene3D" id="3.40.50.150">
    <property type="entry name" value="Vaccinia Virus protein VP39"/>
    <property type="match status" value="1"/>
</dbReference>
<feature type="domain" description="Methyltransferase" evidence="1">
    <location>
        <begin position="40"/>
        <end position="134"/>
    </location>
</feature>
<evidence type="ECO:0000313" key="2">
    <source>
        <dbReference type="EMBL" id="MBB5273951.1"/>
    </source>
</evidence>
<keyword evidence="3" id="KW-1185">Reference proteome</keyword>
<proteinExistence type="predicted"/>
<gene>
    <name evidence="2" type="ORF">HNQ70_003986</name>
</gene>
<dbReference type="InterPro" id="IPR029063">
    <property type="entry name" value="SAM-dependent_MTases_sf"/>
</dbReference>
<name>A0A7W8HM78_9BURK</name>
<evidence type="ECO:0000313" key="3">
    <source>
        <dbReference type="Proteomes" id="UP000532440"/>
    </source>
</evidence>
<protein>
    <submittedName>
        <fullName evidence="2">SAM-dependent methyltransferase</fullName>
    </submittedName>
</protein>
<dbReference type="RefSeq" id="WP_183970813.1">
    <property type="nucleotide sequence ID" value="NZ_BAABEW010000013.1"/>
</dbReference>
<dbReference type="SUPFAM" id="SSF53335">
    <property type="entry name" value="S-adenosyl-L-methionine-dependent methyltransferases"/>
    <property type="match status" value="1"/>
</dbReference>
<accession>A0A7W8HM78</accession>
<dbReference type="PANTHER" id="PTHR43464">
    <property type="entry name" value="METHYLTRANSFERASE"/>
    <property type="match status" value="1"/>
</dbReference>
<dbReference type="EMBL" id="JACHGB010000013">
    <property type="protein sequence ID" value="MBB5273951.1"/>
    <property type="molecule type" value="Genomic_DNA"/>
</dbReference>
<dbReference type="Proteomes" id="UP000532440">
    <property type="component" value="Unassembled WGS sequence"/>
</dbReference>
<sequence length="248" mass="26719">MDIPRIFNITESAHRIHNPFTPGKLATLGAALRLEPGTRVLDLASGSGEMLCTWARDHGIVGTGIDLSQLYTDQARLRAQELGVADRVEFTHGDAAGFVSDEKAGVAACVGASWIGGGVAGTIALLAQSLRPGGIILIGEPYWRTLPPTEAVASGCLAGSISDFLLLPGLVASFGQLGYDVVEMVLADQDSWDRYEAAKWLTMRRWLEANPDDELAEEVRARLSSEPERYAACTREYLGWGVFALMAR</sequence>